<evidence type="ECO:0000259" key="1">
    <source>
        <dbReference type="Pfam" id="PF03781"/>
    </source>
</evidence>
<feature type="domain" description="Sulfatase-modifying factor enzyme-like" evidence="1">
    <location>
        <begin position="75"/>
        <end position="195"/>
    </location>
</feature>
<dbReference type="SUPFAM" id="SSF56436">
    <property type="entry name" value="C-type lectin-like"/>
    <property type="match status" value="1"/>
</dbReference>
<evidence type="ECO:0000313" key="3">
    <source>
        <dbReference type="Proteomes" id="UP000253208"/>
    </source>
</evidence>
<sequence>MQYDLAEFALKMVAPNNKLIYDDKGIPSVMVYVPKFKMSDVIDGAGDSTHPAFIVNGKEVPGIWISKYQNIVNNGRAYSLPGQDPTVNITWDTARGYCESKGKGWHMMTKAEWAAIMLWCKKNGFQPWGNNNYGKDSRETLQQAIPATYGSGTDAGKIYHVLTGTGPLTWSHNKQPDGIWDLNGNVSEWTGALRTVKGELQLLENNNGANSDNPQTATSTAWKAIDATTGAFITPDGNGTTANSIKIDATGTGGAQWCKTITKTSENFSCALGALTCSADISDAAKAVLRAYGLLPVDGAKASDYDDDRLWFNNVADERLFYSGGNYGNGADAGVGYSTGIWSVRGSVSVVIGWRSAYVDLESVGL</sequence>
<protein>
    <recommendedName>
        <fullName evidence="1">Sulfatase-modifying factor enzyme-like domain-containing protein</fullName>
    </recommendedName>
</protein>
<gene>
    <name evidence="2" type="ORF">C4886_05185</name>
</gene>
<dbReference type="AlphaFoldDB" id="A0A367G2X6"/>
<name>A0A367G2X6_9FIRM</name>
<reference evidence="2 3" key="1">
    <citation type="submission" date="2018-02" db="EMBL/GenBank/DDBJ databases">
        <title>Complete genome sequencing of Faecalibacterium prausnitzii strains isolated from the human gut.</title>
        <authorList>
            <person name="Fitzgerald B.C."/>
            <person name="Shkoporov A.N."/>
            <person name="Ross P.R."/>
            <person name="Hill C."/>
        </authorList>
    </citation>
    <scope>NUCLEOTIDE SEQUENCE [LARGE SCALE GENOMIC DNA]</scope>
    <source>
        <strain evidence="2 3">APC942/31-1</strain>
    </source>
</reference>
<dbReference type="Proteomes" id="UP000253208">
    <property type="component" value="Unassembled WGS sequence"/>
</dbReference>
<dbReference type="RefSeq" id="WP_114001855.1">
    <property type="nucleotide sequence ID" value="NZ_PSQG01000006.1"/>
</dbReference>
<dbReference type="InterPro" id="IPR042095">
    <property type="entry name" value="SUMF_sf"/>
</dbReference>
<proteinExistence type="predicted"/>
<dbReference type="InterPro" id="IPR016187">
    <property type="entry name" value="CTDL_fold"/>
</dbReference>
<dbReference type="Gene3D" id="3.90.1580.10">
    <property type="entry name" value="paralog of FGE (formylglycine-generating enzyme)"/>
    <property type="match status" value="1"/>
</dbReference>
<evidence type="ECO:0000313" key="2">
    <source>
        <dbReference type="EMBL" id="RCH44848.1"/>
    </source>
</evidence>
<dbReference type="EMBL" id="PSQG01000006">
    <property type="protein sequence ID" value="RCH44848.1"/>
    <property type="molecule type" value="Genomic_DNA"/>
</dbReference>
<organism evidence="2 3">
    <name type="scientific">Blautia obeum</name>
    <dbReference type="NCBI Taxonomy" id="40520"/>
    <lineage>
        <taxon>Bacteria</taxon>
        <taxon>Bacillati</taxon>
        <taxon>Bacillota</taxon>
        <taxon>Clostridia</taxon>
        <taxon>Lachnospirales</taxon>
        <taxon>Lachnospiraceae</taxon>
        <taxon>Blautia</taxon>
    </lineage>
</organism>
<dbReference type="Pfam" id="PF03781">
    <property type="entry name" value="FGE-sulfatase"/>
    <property type="match status" value="1"/>
</dbReference>
<dbReference type="InterPro" id="IPR005532">
    <property type="entry name" value="SUMF_dom"/>
</dbReference>
<comment type="caution">
    <text evidence="2">The sequence shown here is derived from an EMBL/GenBank/DDBJ whole genome shotgun (WGS) entry which is preliminary data.</text>
</comment>
<accession>A0A367G2X6</accession>